<proteinExistence type="predicted"/>
<evidence type="ECO:0000313" key="2">
    <source>
        <dbReference type="Proteomes" id="UP000789366"/>
    </source>
</evidence>
<protein>
    <submittedName>
        <fullName evidence="1">5423_t:CDS:1</fullName>
    </submittedName>
</protein>
<reference evidence="1" key="1">
    <citation type="submission" date="2021-06" db="EMBL/GenBank/DDBJ databases">
        <authorList>
            <person name="Kallberg Y."/>
            <person name="Tangrot J."/>
            <person name="Rosling A."/>
        </authorList>
    </citation>
    <scope>NUCLEOTIDE SEQUENCE</scope>
    <source>
        <strain evidence="1">28 12/20/2015</strain>
    </source>
</reference>
<gene>
    <name evidence="1" type="ORF">SPELUC_LOCUS4087</name>
</gene>
<dbReference type="EMBL" id="CAJVPW010003458">
    <property type="protein sequence ID" value="CAG8524534.1"/>
    <property type="molecule type" value="Genomic_DNA"/>
</dbReference>
<organism evidence="1 2">
    <name type="scientific">Cetraspora pellucida</name>
    <dbReference type="NCBI Taxonomy" id="1433469"/>
    <lineage>
        <taxon>Eukaryota</taxon>
        <taxon>Fungi</taxon>
        <taxon>Fungi incertae sedis</taxon>
        <taxon>Mucoromycota</taxon>
        <taxon>Glomeromycotina</taxon>
        <taxon>Glomeromycetes</taxon>
        <taxon>Diversisporales</taxon>
        <taxon>Gigasporaceae</taxon>
        <taxon>Cetraspora</taxon>
    </lineage>
</organism>
<accession>A0ACA9LG97</accession>
<comment type="caution">
    <text evidence="1">The sequence shown here is derived from an EMBL/GenBank/DDBJ whole genome shotgun (WGS) entry which is preliminary data.</text>
</comment>
<sequence length="533" mass="61709">MAIQNIIESLTVKEYLFFIALITVIYIFNFYYEYFTRTNPLPGPVPLPFIGNVHHVGIDIRKFYMECQQKYGDTSEVILMGLRCIILTRPSDIEKLLSPASKGDAYIRRFPYTEGEVEIGHYGCGLLNNISYNHWKHNRQSFTPLLAPKLMNTAINFANHLYEELSEYWYSLGMKHKNNVNVDNWTLEADFPAWFYGYSNDLISVLITGERTYSLASYYNKKSNIKSKFLSALVEDGDKFVQSIIKHIDGVEFFMFINPFIRHYVPIIRDKSVSVLKNRDYLFGKLRMIIKKRREEIGKMPVDIEMKTDMLTSLIMDTDSISDKPINDDEIRGNLLEAFMGGTETSPNAFCYISYYLCKHPLIKQKVLSEIDSVFPKSSNKFCVKLDDLLKLKYCEAVIKETLRLMPVIGLNTRYVTEECEIAGYRWPAGTLFHLNILSANRDPELWPNPEVFDPDRFYNNDQNNKKFLPIFGGGLRICPGRKLAIVEILTLMASIYKNFNFELMNIHEPLKISTNGVIPKVLEMKVKISPRI</sequence>
<name>A0ACA9LG97_9GLOM</name>
<evidence type="ECO:0000313" key="1">
    <source>
        <dbReference type="EMBL" id="CAG8524534.1"/>
    </source>
</evidence>
<keyword evidence="2" id="KW-1185">Reference proteome</keyword>
<dbReference type="Proteomes" id="UP000789366">
    <property type="component" value="Unassembled WGS sequence"/>
</dbReference>